<evidence type="ECO:0000313" key="2">
    <source>
        <dbReference type="Proteomes" id="UP000887458"/>
    </source>
</evidence>
<comment type="caution">
    <text evidence="1">The sequence shown here is derived from an EMBL/GenBank/DDBJ whole genome shotgun (WGS) entry which is preliminary data.</text>
</comment>
<proteinExistence type="predicted"/>
<evidence type="ECO:0000313" key="1">
    <source>
        <dbReference type="EMBL" id="KAH9423484.1"/>
    </source>
</evidence>
<accession>A0ABQ8JLK0</accession>
<protein>
    <submittedName>
        <fullName evidence="1">Uncharacterized protein</fullName>
    </submittedName>
</protein>
<dbReference type="EMBL" id="NJHN03000032">
    <property type="protein sequence ID" value="KAH9423484.1"/>
    <property type="molecule type" value="Genomic_DNA"/>
</dbReference>
<organism evidence="1 2">
    <name type="scientific">Dermatophagoides pteronyssinus</name>
    <name type="common">European house dust mite</name>
    <dbReference type="NCBI Taxonomy" id="6956"/>
    <lineage>
        <taxon>Eukaryota</taxon>
        <taxon>Metazoa</taxon>
        <taxon>Ecdysozoa</taxon>
        <taxon>Arthropoda</taxon>
        <taxon>Chelicerata</taxon>
        <taxon>Arachnida</taxon>
        <taxon>Acari</taxon>
        <taxon>Acariformes</taxon>
        <taxon>Sarcoptiformes</taxon>
        <taxon>Astigmata</taxon>
        <taxon>Psoroptidia</taxon>
        <taxon>Analgoidea</taxon>
        <taxon>Pyroglyphidae</taxon>
        <taxon>Dermatophagoidinae</taxon>
        <taxon>Dermatophagoides</taxon>
    </lineage>
</organism>
<sequence>MFNIIGLSSTILIHVPISNVKLAALENIPNGIFGLLTCTVQNCDGPPIGYDVKLFLDKVNVDKFERLDKRPSGNCDNELFSTLNSVNFTQLLNDLGTDIRRFYNKITYLKPSLERLIKLPILFVRIRLKRNNNVVKDTIRSKLLQPSSLHFCIFLSTSKPLCIDDSGELGLNAEAIVVVVAAVVLAIDSVVVVVVDVGSVNEAAAVIERN</sequence>
<dbReference type="Proteomes" id="UP000887458">
    <property type="component" value="Unassembled WGS sequence"/>
</dbReference>
<name>A0ABQ8JLK0_DERPT</name>
<keyword evidence="2" id="KW-1185">Reference proteome</keyword>
<reference evidence="1 2" key="1">
    <citation type="journal article" date="2018" name="J. Allergy Clin. Immunol.">
        <title>High-quality assembly of Dermatophagoides pteronyssinus genome and transcriptome reveals a wide range of novel allergens.</title>
        <authorList>
            <person name="Liu X.Y."/>
            <person name="Yang K.Y."/>
            <person name="Wang M.Q."/>
            <person name="Kwok J.S."/>
            <person name="Zeng X."/>
            <person name="Yang Z."/>
            <person name="Xiao X.J."/>
            <person name="Lau C.P."/>
            <person name="Li Y."/>
            <person name="Huang Z.M."/>
            <person name="Ba J.G."/>
            <person name="Yim A.K."/>
            <person name="Ouyang C.Y."/>
            <person name="Ngai S.M."/>
            <person name="Chan T.F."/>
            <person name="Leung E.L."/>
            <person name="Liu L."/>
            <person name="Liu Z.G."/>
            <person name="Tsui S.K."/>
        </authorList>
    </citation>
    <scope>NUCLEOTIDE SEQUENCE [LARGE SCALE GENOMIC DNA]</scope>
    <source>
        <strain evidence="1">Derp</strain>
    </source>
</reference>
<gene>
    <name evidence="1" type="ORF">DERP_003763</name>
</gene>
<reference evidence="1 2" key="2">
    <citation type="journal article" date="2022" name="Mol. Biol. Evol.">
        <title>Comparative Genomics Reveals Insights into the Divergent Evolution of Astigmatic Mites and Household Pest Adaptations.</title>
        <authorList>
            <person name="Xiong Q."/>
            <person name="Wan A.T."/>
            <person name="Liu X."/>
            <person name="Fung C.S."/>
            <person name="Xiao X."/>
            <person name="Malainual N."/>
            <person name="Hou J."/>
            <person name="Wang L."/>
            <person name="Wang M."/>
            <person name="Yang K.Y."/>
            <person name="Cui Y."/>
            <person name="Leung E.L."/>
            <person name="Nong W."/>
            <person name="Shin S.K."/>
            <person name="Au S.W."/>
            <person name="Jeong K.Y."/>
            <person name="Chew F.T."/>
            <person name="Hui J.H."/>
            <person name="Leung T.F."/>
            <person name="Tungtrongchitr A."/>
            <person name="Zhong N."/>
            <person name="Liu Z."/>
            <person name="Tsui S.K."/>
        </authorList>
    </citation>
    <scope>NUCLEOTIDE SEQUENCE [LARGE SCALE GENOMIC DNA]</scope>
    <source>
        <strain evidence="1">Derp</strain>
    </source>
</reference>